<sequence>MDGQPLIPTQLEVGDTSDSARVTLTLHSLARSMDDIFAQILEMMRAQAATMPAHTITLTAPISQAAVAPTTPHTPIQAAIFGTPTERVGLVVVPTETPTTTLLRAKQSVVKLTSGSTMSVEAKRVKDFIRFQPGYFYGVGDPKIVGKWLLLHERLHKLLFFEERDRPPLQEYDGLATTNSNILNLLLNNNKSTTYMHQISRFVDHETTIQRQICDKSFVTDC</sequence>
<dbReference type="Proteomes" id="UP001419268">
    <property type="component" value="Unassembled WGS sequence"/>
</dbReference>
<evidence type="ECO:0000313" key="2">
    <source>
        <dbReference type="Proteomes" id="UP001419268"/>
    </source>
</evidence>
<dbReference type="EMBL" id="JBBNAG010000006">
    <property type="protein sequence ID" value="KAK9126344.1"/>
    <property type="molecule type" value="Genomic_DNA"/>
</dbReference>
<gene>
    <name evidence="1" type="ORF">Scep_015190</name>
</gene>
<name>A0AAP0J2Q5_9MAGN</name>
<proteinExistence type="predicted"/>
<comment type="caution">
    <text evidence="1">The sequence shown here is derived from an EMBL/GenBank/DDBJ whole genome shotgun (WGS) entry which is preliminary data.</text>
</comment>
<reference evidence="1 2" key="1">
    <citation type="submission" date="2024-01" db="EMBL/GenBank/DDBJ databases">
        <title>Genome assemblies of Stephania.</title>
        <authorList>
            <person name="Yang L."/>
        </authorList>
    </citation>
    <scope>NUCLEOTIDE SEQUENCE [LARGE SCALE GENOMIC DNA]</scope>
    <source>
        <strain evidence="1">JXDWG</strain>
        <tissue evidence="1">Leaf</tissue>
    </source>
</reference>
<evidence type="ECO:0000313" key="1">
    <source>
        <dbReference type="EMBL" id="KAK9126344.1"/>
    </source>
</evidence>
<accession>A0AAP0J2Q5</accession>
<dbReference type="AlphaFoldDB" id="A0AAP0J2Q5"/>
<organism evidence="1 2">
    <name type="scientific">Stephania cephalantha</name>
    <dbReference type="NCBI Taxonomy" id="152367"/>
    <lineage>
        <taxon>Eukaryota</taxon>
        <taxon>Viridiplantae</taxon>
        <taxon>Streptophyta</taxon>
        <taxon>Embryophyta</taxon>
        <taxon>Tracheophyta</taxon>
        <taxon>Spermatophyta</taxon>
        <taxon>Magnoliopsida</taxon>
        <taxon>Ranunculales</taxon>
        <taxon>Menispermaceae</taxon>
        <taxon>Menispermoideae</taxon>
        <taxon>Cissampelideae</taxon>
        <taxon>Stephania</taxon>
    </lineage>
</organism>
<keyword evidence="2" id="KW-1185">Reference proteome</keyword>
<protein>
    <submittedName>
        <fullName evidence="1">Uncharacterized protein</fullName>
    </submittedName>
</protein>